<dbReference type="PROSITE" id="PS00028">
    <property type="entry name" value="ZINC_FINGER_C2H2_1"/>
    <property type="match status" value="6"/>
</dbReference>
<keyword evidence="10" id="KW-1185">Reference proteome</keyword>
<keyword evidence="2" id="KW-0479">Metal-binding</keyword>
<organism evidence="10 11">
    <name type="scientific">Trichuris muris</name>
    <name type="common">Mouse whipworm</name>
    <dbReference type="NCBI Taxonomy" id="70415"/>
    <lineage>
        <taxon>Eukaryota</taxon>
        <taxon>Metazoa</taxon>
        <taxon>Ecdysozoa</taxon>
        <taxon>Nematoda</taxon>
        <taxon>Enoplea</taxon>
        <taxon>Dorylaimia</taxon>
        <taxon>Trichinellida</taxon>
        <taxon>Trichuridae</taxon>
        <taxon>Trichuris</taxon>
    </lineage>
</organism>
<evidence type="ECO:0000313" key="11">
    <source>
        <dbReference type="WBParaSite" id="TMUE_3000014873.1"/>
    </source>
</evidence>
<dbReference type="GO" id="GO:0005634">
    <property type="term" value="C:nucleus"/>
    <property type="evidence" value="ECO:0007669"/>
    <property type="project" value="UniProtKB-SubCell"/>
</dbReference>
<sequence>MRIVYGVLLLLECCAVLETLLRLFSLARFVAIHLAAALVGGSINGGAKVYAQAKTFAFRKPSIDWFPVSSALTTQLCTTLENCDLESSYDAEDGSEENATLQELHLVEDATDSSKECTICGKRFLRPSHLKRHMLSHDGACSFSCSVCNRSFKQKAHLKRHALSVHGHLLDPNRVWRGKPNVCQCCNKSFTDVWMLKRHCRSLHAGAGLETSQTNFFCDKCGRTDFLSKQHLTNHVQTHLGLRPFGCRLCDLAYKRREELKNHMAAKHAVDCGLWHCVLCEDTFVQRVQVERHWKAHHTSKQPERSSSDRSYKCRHCDDSFARAKDLQEHIRTCHFYREKLDIQLESSTSSSSDSERSIPCSKPKRRCTIQRQRATCRQCITLLLVINIAKDSKPVQRMQLHRSLPVDLLRRYHDLIVLEVDLGDQIALPGSSHVLEMQVERTNVDEQSATKDTDTFEAYQLIYRE</sequence>
<dbReference type="Proteomes" id="UP000046395">
    <property type="component" value="Unassembled WGS sequence"/>
</dbReference>
<feature type="domain" description="C2H2-type" evidence="9">
    <location>
        <begin position="312"/>
        <end position="340"/>
    </location>
</feature>
<protein>
    <submittedName>
        <fullName evidence="11">C2H2-type domain-containing protein</fullName>
    </submittedName>
</protein>
<keyword evidence="3" id="KW-0677">Repeat</keyword>
<dbReference type="GO" id="GO:0008270">
    <property type="term" value="F:zinc ion binding"/>
    <property type="evidence" value="ECO:0007669"/>
    <property type="project" value="UniProtKB-KW"/>
</dbReference>
<dbReference type="GO" id="GO:0003677">
    <property type="term" value="F:DNA binding"/>
    <property type="evidence" value="ECO:0007669"/>
    <property type="project" value="UniProtKB-KW"/>
</dbReference>
<evidence type="ECO:0000313" key="10">
    <source>
        <dbReference type="Proteomes" id="UP000046395"/>
    </source>
</evidence>
<dbReference type="SMART" id="SM00355">
    <property type="entry name" value="ZnF_C2H2"/>
    <property type="match status" value="7"/>
</dbReference>
<evidence type="ECO:0000256" key="5">
    <source>
        <dbReference type="ARBA" id="ARBA00022833"/>
    </source>
</evidence>
<feature type="domain" description="C2H2-type" evidence="9">
    <location>
        <begin position="181"/>
        <end position="209"/>
    </location>
</feature>
<dbReference type="AlphaFoldDB" id="A0A5S6R602"/>
<dbReference type="Pfam" id="PF13894">
    <property type="entry name" value="zf-C2H2_4"/>
    <property type="match status" value="1"/>
</dbReference>
<keyword evidence="4 8" id="KW-0863">Zinc-finger</keyword>
<proteinExistence type="predicted"/>
<dbReference type="PANTHER" id="PTHR24379:SF121">
    <property type="entry name" value="C2H2-TYPE DOMAIN-CONTAINING PROTEIN"/>
    <property type="match status" value="1"/>
</dbReference>
<dbReference type="WBParaSite" id="TMUE_3000014873.1">
    <property type="protein sequence ID" value="TMUE_3000014873.1"/>
    <property type="gene ID" value="WBGene00291340"/>
</dbReference>
<dbReference type="FunFam" id="3.30.160.60:FF:000045">
    <property type="entry name" value="ZFP69 zinc finger protein B"/>
    <property type="match status" value="1"/>
</dbReference>
<evidence type="ECO:0000259" key="9">
    <source>
        <dbReference type="PROSITE" id="PS50157"/>
    </source>
</evidence>
<dbReference type="Pfam" id="PF00096">
    <property type="entry name" value="zf-C2H2"/>
    <property type="match status" value="2"/>
</dbReference>
<dbReference type="Gene3D" id="3.30.160.60">
    <property type="entry name" value="Classic Zinc Finger"/>
    <property type="match status" value="5"/>
</dbReference>
<evidence type="ECO:0000256" key="8">
    <source>
        <dbReference type="PROSITE-ProRule" id="PRU00042"/>
    </source>
</evidence>
<feature type="domain" description="C2H2-type" evidence="9">
    <location>
        <begin position="115"/>
        <end position="142"/>
    </location>
</feature>
<dbReference type="STRING" id="70415.A0A5S6R602"/>
<comment type="subcellular location">
    <subcellularLocation>
        <location evidence="1">Nucleus</location>
    </subcellularLocation>
</comment>
<name>A0A5S6R602_TRIMR</name>
<feature type="domain" description="C2H2-type" evidence="9">
    <location>
        <begin position="143"/>
        <end position="166"/>
    </location>
</feature>
<feature type="domain" description="C2H2-type" evidence="9">
    <location>
        <begin position="216"/>
        <end position="244"/>
    </location>
</feature>
<dbReference type="SUPFAM" id="SSF57667">
    <property type="entry name" value="beta-beta-alpha zinc fingers"/>
    <property type="match status" value="3"/>
</dbReference>
<evidence type="ECO:0000256" key="4">
    <source>
        <dbReference type="ARBA" id="ARBA00022771"/>
    </source>
</evidence>
<keyword evidence="5" id="KW-0862">Zinc</keyword>
<evidence type="ECO:0000256" key="7">
    <source>
        <dbReference type="ARBA" id="ARBA00023242"/>
    </source>
</evidence>
<keyword evidence="7" id="KW-0539">Nucleus</keyword>
<evidence type="ECO:0000256" key="1">
    <source>
        <dbReference type="ARBA" id="ARBA00004123"/>
    </source>
</evidence>
<keyword evidence="6" id="KW-0238">DNA-binding</keyword>
<dbReference type="PANTHER" id="PTHR24379">
    <property type="entry name" value="KRAB AND ZINC FINGER DOMAIN-CONTAINING"/>
    <property type="match status" value="1"/>
</dbReference>
<dbReference type="InterPro" id="IPR036236">
    <property type="entry name" value="Znf_C2H2_sf"/>
</dbReference>
<feature type="domain" description="C2H2-type" evidence="9">
    <location>
        <begin position="275"/>
        <end position="303"/>
    </location>
</feature>
<evidence type="ECO:0000256" key="6">
    <source>
        <dbReference type="ARBA" id="ARBA00023125"/>
    </source>
</evidence>
<evidence type="ECO:0000256" key="2">
    <source>
        <dbReference type="ARBA" id="ARBA00022723"/>
    </source>
</evidence>
<reference evidence="11" key="1">
    <citation type="submission" date="2019-12" db="UniProtKB">
        <authorList>
            <consortium name="WormBaseParasite"/>
        </authorList>
    </citation>
    <scope>IDENTIFICATION</scope>
</reference>
<evidence type="ECO:0000256" key="3">
    <source>
        <dbReference type="ARBA" id="ARBA00022737"/>
    </source>
</evidence>
<accession>A0A5S6R602</accession>
<dbReference type="InterPro" id="IPR013087">
    <property type="entry name" value="Znf_C2H2_type"/>
</dbReference>
<dbReference type="PROSITE" id="PS50157">
    <property type="entry name" value="ZINC_FINGER_C2H2_2"/>
    <property type="match status" value="6"/>
</dbReference>